<dbReference type="OrthoDB" id="914157at2759"/>
<feature type="compositionally biased region" description="Basic residues" evidence="6">
    <location>
        <begin position="16"/>
        <end position="25"/>
    </location>
</feature>
<keyword evidence="8" id="KW-1185">Reference proteome</keyword>
<dbReference type="InterPro" id="IPR015300">
    <property type="entry name" value="DNA-bd_pseudobarrel_sf"/>
</dbReference>
<evidence type="ECO:0000313" key="7">
    <source>
        <dbReference type="EMBL" id="GER43281.1"/>
    </source>
</evidence>
<evidence type="ECO:0000256" key="1">
    <source>
        <dbReference type="ARBA" id="ARBA00004123"/>
    </source>
</evidence>
<proteinExistence type="predicted"/>
<dbReference type="Proteomes" id="UP000325081">
    <property type="component" value="Unassembled WGS sequence"/>
</dbReference>
<organism evidence="7 8">
    <name type="scientific">Striga asiatica</name>
    <name type="common">Asiatic witchweed</name>
    <name type="synonym">Buchnera asiatica</name>
    <dbReference type="NCBI Taxonomy" id="4170"/>
    <lineage>
        <taxon>Eukaryota</taxon>
        <taxon>Viridiplantae</taxon>
        <taxon>Streptophyta</taxon>
        <taxon>Embryophyta</taxon>
        <taxon>Tracheophyta</taxon>
        <taxon>Spermatophyta</taxon>
        <taxon>Magnoliopsida</taxon>
        <taxon>eudicotyledons</taxon>
        <taxon>Gunneridae</taxon>
        <taxon>Pentapetalae</taxon>
        <taxon>asterids</taxon>
        <taxon>lamiids</taxon>
        <taxon>Lamiales</taxon>
        <taxon>Orobanchaceae</taxon>
        <taxon>Buchnereae</taxon>
        <taxon>Striga</taxon>
    </lineage>
</organism>
<name>A0A5A7QHE5_STRAF</name>
<dbReference type="AlphaFoldDB" id="A0A5A7QHE5"/>
<dbReference type="PANTHER" id="PTHR31541">
    <property type="entry name" value="B3 DOMAIN PLANT PROTEIN-RELATED"/>
    <property type="match status" value="1"/>
</dbReference>
<dbReference type="SUPFAM" id="SSF101936">
    <property type="entry name" value="DNA-binding pseudobarrel domain"/>
    <property type="match status" value="1"/>
</dbReference>
<evidence type="ECO:0000256" key="4">
    <source>
        <dbReference type="ARBA" id="ARBA00023163"/>
    </source>
</evidence>
<accession>A0A5A7QHE5</accession>
<gene>
    <name evidence="7" type="ORF">STAS_20110</name>
</gene>
<evidence type="ECO:0000256" key="2">
    <source>
        <dbReference type="ARBA" id="ARBA00023015"/>
    </source>
</evidence>
<keyword evidence="4" id="KW-0804">Transcription</keyword>
<reference evidence="8" key="1">
    <citation type="journal article" date="2019" name="Curr. Biol.">
        <title>Genome Sequence of Striga asiatica Provides Insight into the Evolution of Plant Parasitism.</title>
        <authorList>
            <person name="Yoshida S."/>
            <person name="Kim S."/>
            <person name="Wafula E.K."/>
            <person name="Tanskanen J."/>
            <person name="Kim Y.M."/>
            <person name="Honaas L."/>
            <person name="Yang Z."/>
            <person name="Spallek T."/>
            <person name="Conn C.E."/>
            <person name="Ichihashi Y."/>
            <person name="Cheong K."/>
            <person name="Cui S."/>
            <person name="Der J.P."/>
            <person name="Gundlach H."/>
            <person name="Jiao Y."/>
            <person name="Hori C."/>
            <person name="Ishida J.K."/>
            <person name="Kasahara H."/>
            <person name="Kiba T."/>
            <person name="Kim M.S."/>
            <person name="Koo N."/>
            <person name="Laohavisit A."/>
            <person name="Lee Y.H."/>
            <person name="Lumba S."/>
            <person name="McCourt P."/>
            <person name="Mortimer J.C."/>
            <person name="Mutuku J.M."/>
            <person name="Nomura T."/>
            <person name="Sasaki-Sekimoto Y."/>
            <person name="Seto Y."/>
            <person name="Wang Y."/>
            <person name="Wakatake T."/>
            <person name="Sakakibara H."/>
            <person name="Demura T."/>
            <person name="Yamaguchi S."/>
            <person name="Yoneyama K."/>
            <person name="Manabe R.I."/>
            <person name="Nelson D.C."/>
            <person name="Schulman A.H."/>
            <person name="Timko M.P."/>
            <person name="dePamphilis C.W."/>
            <person name="Choi D."/>
            <person name="Shirasu K."/>
        </authorList>
    </citation>
    <scope>NUCLEOTIDE SEQUENCE [LARGE SCALE GENOMIC DNA]</scope>
    <source>
        <strain evidence="8">cv. UVA1</strain>
    </source>
</reference>
<feature type="region of interest" description="Disordered" evidence="6">
    <location>
        <begin position="1"/>
        <end position="25"/>
    </location>
</feature>
<dbReference type="EMBL" id="BKCP01006538">
    <property type="protein sequence ID" value="GER43281.1"/>
    <property type="molecule type" value="Genomic_DNA"/>
</dbReference>
<keyword evidence="3" id="KW-0238">DNA-binding</keyword>
<evidence type="ECO:0000256" key="6">
    <source>
        <dbReference type="SAM" id="MobiDB-lite"/>
    </source>
</evidence>
<keyword evidence="2" id="KW-0805">Transcription regulation</keyword>
<dbReference type="PANTHER" id="PTHR31541:SF25">
    <property type="entry name" value="GAMMA-GLIADIN B"/>
    <property type="match status" value="1"/>
</dbReference>
<comment type="caution">
    <text evidence="7">The sequence shown here is derived from an EMBL/GenBank/DDBJ whole genome shotgun (WGS) entry which is preliminary data.</text>
</comment>
<dbReference type="Pfam" id="PF03754">
    <property type="entry name" value="At2g31720-like"/>
    <property type="match status" value="1"/>
</dbReference>
<protein>
    <submittedName>
        <fullName evidence="7">B3 domain-containing protein</fullName>
    </submittedName>
</protein>
<dbReference type="GO" id="GO:0005634">
    <property type="term" value="C:nucleus"/>
    <property type="evidence" value="ECO:0007669"/>
    <property type="project" value="UniProtKB-SubCell"/>
</dbReference>
<evidence type="ECO:0000313" key="8">
    <source>
        <dbReference type="Proteomes" id="UP000325081"/>
    </source>
</evidence>
<comment type="subcellular location">
    <subcellularLocation>
        <location evidence="1">Nucleus</location>
    </subcellularLocation>
</comment>
<dbReference type="InterPro" id="IPR005508">
    <property type="entry name" value="At2g31720-like"/>
</dbReference>
<dbReference type="Gene3D" id="2.40.330.10">
    <property type="entry name" value="DNA-binding pseudobarrel domain"/>
    <property type="match status" value="1"/>
</dbReference>
<keyword evidence="5" id="KW-0539">Nucleus</keyword>
<evidence type="ECO:0000256" key="3">
    <source>
        <dbReference type="ARBA" id="ARBA00023125"/>
    </source>
</evidence>
<feature type="compositionally biased region" description="Basic and acidic residues" evidence="6">
    <location>
        <begin position="66"/>
        <end position="82"/>
    </location>
</feature>
<evidence type="ECO:0000256" key="5">
    <source>
        <dbReference type="ARBA" id="ARBA00023242"/>
    </source>
</evidence>
<feature type="region of interest" description="Disordered" evidence="6">
    <location>
        <begin position="46"/>
        <end position="101"/>
    </location>
</feature>
<dbReference type="GO" id="GO:0003677">
    <property type="term" value="F:DNA binding"/>
    <property type="evidence" value="ECO:0007669"/>
    <property type="project" value="UniProtKB-KW"/>
</dbReference>
<sequence length="234" mass="26368">MDVDTTLRLSNAPPSPRRHRRRKIRSNLARFAREVDSSTFLRLGPATQEVNIEISKNKKKSRAKRKSEDRPGPRGSKPEPGPKKKRAATIPEPHTRLLPPEILNKTGPGLVFLFKKKLQVSDVTGDQNRLFVTAGMIERMKEEFMTEDERWAVWDRAGLGIKLSGVDNRGNEYKLGLATWWSLGMTVIKSGWNRMVKGNEVKAGDWVDVWGCRSPGREGFRLAFNFSAGGRDGA</sequence>